<protein>
    <recommendedName>
        <fullName evidence="3">FAD:protein FMN transferase</fullName>
        <ecNumber evidence="2">2.7.1.180</ecNumber>
    </recommendedName>
    <alternativeName>
        <fullName evidence="9">Flavin transferase</fullName>
    </alternativeName>
</protein>
<keyword evidence="7" id="KW-0274">FAD</keyword>
<dbReference type="InterPro" id="IPR024932">
    <property type="entry name" value="ApbE"/>
</dbReference>
<dbReference type="Gene3D" id="3.10.520.10">
    <property type="entry name" value="ApbE-like domains"/>
    <property type="match status" value="1"/>
</dbReference>
<comment type="cofactor">
    <cofactor evidence="1">
        <name>Mg(2+)</name>
        <dbReference type="ChEBI" id="CHEBI:18420"/>
    </cofactor>
</comment>
<comment type="catalytic activity">
    <reaction evidence="10">
        <text>L-threonyl-[protein] + FAD = FMN-L-threonyl-[protein] + AMP + H(+)</text>
        <dbReference type="Rhea" id="RHEA:36847"/>
        <dbReference type="Rhea" id="RHEA-COMP:11060"/>
        <dbReference type="Rhea" id="RHEA-COMP:11061"/>
        <dbReference type="ChEBI" id="CHEBI:15378"/>
        <dbReference type="ChEBI" id="CHEBI:30013"/>
        <dbReference type="ChEBI" id="CHEBI:57692"/>
        <dbReference type="ChEBI" id="CHEBI:74257"/>
        <dbReference type="ChEBI" id="CHEBI:456215"/>
        <dbReference type="EC" id="2.7.1.180"/>
    </reaction>
</comment>
<dbReference type="PANTHER" id="PTHR30040">
    <property type="entry name" value="THIAMINE BIOSYNTHESIS LIPOPROTEIN APBE"/>
    <property type="match status" value="1"/>
</dbReference>
<evidence type="ECO:0000256" key="6">
    <source>
        <dbReference type="ARBA" id="ARBA00022723"/>
    </source>
</evidence>
<dbReference type="GO" id="GO:0046872">
    <property type="term" value="F:metal ion binding"/>
    <property type="evidence" value="ECO:0007669"/>
    <property type="project" value="UniProtKB-KW"/>
</dbReference>
<sequence>MTSFFSFPFFAMGTECLLHLYAPRSCVAQGMAQAVIAEVSRIEQHYSRFRPDSLLAEINRVAARGGRLEVDAETAGLLDYAYACHKKSAGLFDISAGSLYPAWDVSLDRLPEQDQIDALLPMVGLQKILWQTPWLQFPLPGMKLDFGGIGKEYAADRVADLCLGNGIDAGLIDLGGDIRIIGPHPDGSPWRVGIRDPADPQTAMAVVDVKDGAMASSGDYERYIEVAGKRYCHILNPISGWPARGLSSVTVIAPSCLVAGSISTMAMLKGPAAIVWLESLGVAHGWVDATGQRGGSLLCP</sequence>
<evidence type="ECO:0000256" key="4">
    <source>
        <dbReference type="ARBA" id="ARBA00022630"/>
    </source>
</evidence>
<evidence type="ECO:0000256" key="8">
    <source>
        <dbReference type="ARBA" id="ARBA00022842"/>
    </source>
</evidence>
<evidence type="ECO:0000256" key="3">
    <source>
        <dbReference type="ARBA" id="ARBA00016337"/>
    </source>
</evidence>
<evidence type="ECO:0000256" key="2">
    <source>
        <dbReference type="ARBA" id="ARBA00011955"/>
    </source>
</evidence>
<dbReference type="Pfam" id="PF02424">
    <property type="entry name" value="ApbE"/>
    <property type="match status" value="1"/>
</dbReference>
<dbReference type="InterPro" id="IPR003374">
    <property type="entry name" value="ApbE-like_sf"/>
</dbReference>
<keyword evidence="8" id="KW-0460">Magnesium</keyword>
<evidence type="ECO:0000256" key="9">
    <source>
        <dbReference type="ARBA" id="ARBA00031306"/>
    </source>
</evidence>
<organism evidence="11">
    <name type="scientific">mine drainage metagenome</name>
    <dbReference type="NCBI Taxonomy" id="410659"/>
    <lineage>
        <taxon>unclassified sequences</taxon>
        <taxon>metagenomes</taxon>
        <taxon>ecological metagenomes</taxon>
    </lineage>
</organism>
<proteinExistence type="predicted"/>
<dbReference type="PANTHER" id="PTHR30040:SF2">
    <property type="entry name" value="FAD:PROTEIN FMN TRANSFERASE"/>
    <property type="match status" value="1"/>
</dbReference>
<accession>A0A1J5PYS3</accession>
<dbReference type="GO" id="GO:0016740">
    <property type="term" value="F:transferase activity"/>
    <property type="evidence" value="ECO:0007669"/>
    <property type="project" value="UniProtKB-KW"/>
</dbReference>
<reference evidence="11" key="1">
    <citation type="submission" date="2016-10" db="EMBL/GenBank/DDBJ databases">
        <title>Sequence of Gallionella enrichment culture.</title>
        <authorList>
            <person name="Poehlein A."/>
            <person name="Muehling M."/>
            <person name="Daniel R."/>
        </authorList>
    </citation>
    <scope>NUCLEOTIDE SEQUENCE</scope>
</reference>
<dbReference type="PIRSF" id="PIRSF006268">
    <property type="entry name" value="ApbE"/>
    <property type="match status" value="1"/>
</dbReference>
<evidence type="ECO:0000256" key="1">
    <source>
        <dbReference type="ARBA" id="ARBA00001946"/>
    </source>
</evidence>
<evidence type="ECO:0000256" key="5">
    <source>
        <dbReference type="ARBA" id="ARBA00022679"/>
    </source>
</evidence>
<dbReference type="SUPFAM" id="SSF143631">
    <property type="entry name" value="ApbE-like"/>
    <property type="match status" value="1"/>
</dbReference>
<keyword evidence="4" id="KW-0285">Flavoprotein</keyword>
<evidence type="ECO:0000313" key="11">
    <source>
        <dbReference type="EMBL" id="OIQ70427.1"/>
    </source>
</evidence>
<dbReference type="AlphaFoldDB" id="A0A1J5PYS3"/>
<name>A0A1J5PYS3_9ZZZZ</name>
<comment type="caution">
    <text evidence="11">The sequence shown here is derived from an EMBL/GenBank/DDBJ whole genome shotgun (WGS) entry which is preliminary data.</text>
</comment>
<keyword evidence="6" id="KW-0479">Metal-binding</keyword>
<dbReference type="EC" id="2.7.1.180" evidence="2"/>
<evidence type="ECO:0000256" key="7">
    <source>
        <dbReference type="ARBA" id="ARBA00022827"/>
    </source>
</evidence>
<keyword evidence="11" id="KW-0449">Lipoprotein</keyword>
<dbReference type="EMBL" id="MLJW01004210">
    <property type="protein sequence ID" value="OIQ70427.1"/>
    <property type="molecule type" value="Genomic_DNA"/>
</dbReference>
<evidence type="ECO:0000256" key="10">
    <source>
        <dbReference type="ARBA" id="ARBA00048540"/>
    </source>
</evidence>
<gene>
    <name evidence="11" type="primary">apbE_19</name>
    <name evidence="11" type="ORF">GALL_479620</name>
</gene>
<keyword evidence="5" id="KW-0808">Transferase</keyword>